<keyword evidence="1" id="KW-0812">Transmembrane</keyword>
<gene>
    <name evidence="3" type="ORF">SAMN05216559_4118</name>
</gene>
<protein>
    <recommendedName>
        <fullName evidence="2">DUF8123 domain-containing protein</fullName>
    </recommendedName>
</protein>
<dbReference type="RefSeq" id="WP_089819280.1">
    <property type="nucleotide sequence ID" value="NZ_FOZK01000006.1"/>
</dbReference>
<dbReference type="Pfam" id="PF26444">
    <property type="entry name" value="DUF8123"/>
    <property type="match status" value="1"/>
</dbReference>
<dbReference type="EMBL" id="FOZK01000006">
    <property type="protein sequence ID" value="SFS12748.1"/>
    <property type="molecule type" value="Genomic_DNA"/>
</dbReference>
<feature type="transmembrane region" description="Helical" evidence="1">
    <location>
        <begin position="47"/>
        <end position="69"/>
    </location>
</feature>
<evidence type="ECO:0000259" key="2">
    <source>
        <dbReference type="Pfam" id="PF26444"/>
    </source>
</evidence>
<organism evidence="3 4">
    <name type="scientific">Halomicrobium zhouii</name>
    <dbReference type="NCBI Taxonomy" id="767519"/>
    <lineage>
        <taxon>Archaea</taxon>
        <taxon>Methanobacteriati</taxon>
        <taxon>Methanobacteriota</taxon>
        <taxon>Stenosarchaea group</taxon>
        <taxon>Halobacteria</taxon>
        <taxon>Halobacteriales</taxon>
        <taxon>Haloarculaceae</taxon>
        <taxon>Halomicrobium</taxon>
    </lineage>
</organism>
<evidence type="ECO:0000313" key="3">
    <source>
        <dbReference type="EMBL" id="SFS12748.1"/>
    </source>
</evidence>
<sequence>MNTNALTERFDDELEPIGIAVGAFLVLVGLSTVVGTPWTTNPDTLAVALKLVGALATVALGAGLASLSWNGRE</sequence>
<reference evidence="3 4" key="1">
    <citation type="submission" date="2016-10" db="EMBL/GenBank/DDBJ databases">
        <authorList>
            <person name="de Groot N.N."/>
        </authorList>
    </citation>
    <scope>NUCLEOTIDE SEQUENCE [LARGE SCALE GENOMIC DNA]</scope>
    <source>
        <strain evidence="3 4">CGMCC 1.10457</strain>
    </source>
</reference>
<keyword evidence="1" id="KW-0472">Membrane</keyword>
<feature type="domain" description="DUF8123" evidence="2">
    <location>
        <begin position="5"/>
        <end position="71"/>
    </location>
</feature>
<evidence type="ECO:0000313" key="4">
    <source>
        <dbReference type="Proteomes" id="UP000199062"/>
    </source>
</evidence>
<evidence type="ECO:0000256" key="1">
    <source>
        <dbReference type="SAM" id="Phobius"/>
    </source>
</evidence>
<accession>A0A1I6MAW5</accession>
<keyword evidence="1" id="KW-1133">Transmembrane helix</keyword>
<proteinExistence type="predicted"/>
<name>A0A1I6MAW5_9EURY</name>
<dbReference type="AlphaFoldDB" id="A0A1I6MAW5"/>
<dbReference type="Proteomes" id="UP000199062">
    <property type="component" value="Unassembled WGS sequence"/>
</dbReference>
<keyword evidence="4" id="KW-1185">Reference proteome</keyword>
<feature type="transmembrane region" description="Helical" evidence="1">
    <location>
        <begin position="17"/>
        <end position="35"/>
    </location>
</feature>
<dbReference type="InterPro" id="IPR058436">
    <property type="entry name" value="DUF8123"/>
</dbReference>